<dbReference type="Proteomes" id="UP000326961">
    <property type="component" value="Chromosome"/>
</dbReference>
<evidence type="ECO:0000313" key="4">
    <source>
        <dbReference type="Proteomes" id="UP000326961"/>
    </source>
</evidence>
<dbReference type="EMBL" id="CP032452">
    <property type="protein sequence ID" value="QEZ68453.1"/>
    <property type="molecule type" value="Genomic_DNA"/>
</dbReference>
<proteinExistence type="predicted"/>
<name>A0A5P3XEC1_PARBF</name>
<feature type="transmembrane region" description="Helical" evidence="2">
    <location>
        <begin position="76"/>
        <end position="93"/>
    </location>
</feature>
<keyword evidence="2" id="KW-0472">Membrane</keyword>
<evidence type="ECO:0000256" key="2">
    <source>
        <dbReference type="SAM" id="Phobius"/>
    </source>
</evidence>
<gene>
    <name evidence="3" type="ORF">D4A35_05675</name>
</gene>
<accession>A0A5P3XEC1</accession>
<sequence length="202" mass="23461">MIKGILKYIPGFRSDKKIKKIVASVYYLFWVLAMFMANSIGEIFLSIMMMINFALACAIIDLLVKKEKRNLKSVGFNIVIPFVALIICAVIFVNNSNIYDPKKEAAKALDISLSDYNSVVDKYNNMEDDYDKLKKDEKDNKLNYENKQKEYENLETRFEKYKKTISESTVQELEVLKKDNENYKNKASDLESEISELKSKLK</sequence>
<reference evidence="3 4" key="1">
    <citation type="submission" date="2018-09" db="EMBL/GenBank/DDBJ databases">
        <title>A clostridial neurotoxin that targets Anopheles mosquitoes.</title>
        <authorList>
            <person name="Contreras E."/>
            <person name="Masuyer G."/>
            <person name="Qureshi N."/>
            <person name="Chawla S."/>
            <person name="Lim H.L."/>
            <person name="Chen J."/>
            <person name="Stenmark P."/>
            <person name="Gill S."/>
        </authorList>
    </citation>
    <scope>NUCLEOTIDE SEQUENCE [LARGE SCALE GENOMIC DNA]</scope>
    <source>
        <strain evidence="3 4">Cbm</strain>
    </source>
</reference>
<keyword evidence="2" id="KW-0812">Transmembrane</keyword>
<evidence type="ECO:0000313" key="3">
    <source>
        <dbReference type="EMBL" id="QEZ68453.1"/>
    </source>
</evidence>
<feature type="transmembrane region" description="Helical" evidence="2">
    <location>
        <begin position="21"/>
        <end position="37"/>
    </location>
</feature>
<protein>
    <submittedName>
        <fullName evidence="3">Uncharacterized protein</fullName>
    </submittedName>
</protein>
<organism evidence="3 4">
    <name type="scientific">Paraclostridium bifermentans</name>
    <name type="common">Clostridium bifermentans</name>
    <dbReference type="NCBI Taxonomy" id="1490"/>
    <lineage>
        <taxon>Bacteria</taxon>
        <taxon>Bacillati</taxon>
        <taxon>Bacillota</taxon>
        <taxon>Clostridia</taxon>
        <taxon>Peptostreptococcales</taxon>
        <taxon>Peptostreptococcaceae</taxon>
        <taxon>Paraclostridium</taxon>
    </lineage>
</organism>
<feature type="coiled-coil region" evidence="1">
    <location>
        <begin position="116"/>
        <end position="200"/>
    </location>
</feature>
<keyword evidence="2" id="KW-1133">Transmembrane helix</keyword>
<dbReference type="AlphaFoldDB" id="A0A5P3XEC1"/>
<feature type="transmembrane region" description="Helical" evidence="2">
    <location>
        <begin position="43"/>
        <end position="64"/>
    </location>
</feature>
<dbReference type="RefSeq" id="WP_150886210.1">
    <property type="nucleotide sequence ID" value="NZ_CP032452.1"/>
</dbReference>
<keyword evidence="1" id="KW-0175">Coiled coil</keyword>
<evidence type="ECO:0000256" key="1">
    <source>
        <dbReference type="SAM" id="Coils"/>
    </source>
</evidence>